<dbReference type="EMBL" id="AP023287">
    <property type="protein sequence ID" value="BCI56009.1"/>
    <property type="molecule type" value="Genomic_DNA"/>
</dbReference>
<dbReference type="GO" id="GO:0003677">
    <property type="term" value="F:DNA binding"/>
    <property type="evidence" value="ECO:0007669"/>
    <property type="project" value="UniProtKB-UniRule"/>
</dbReference>
<keyword evidence="1 2" id="KW-0238">DNA-binding</keyword>
<dbReference type="PROSITE" id="PS50977">
    <property type="entry name" value="HTH_TETR_2"/>
    <property type="match status" value="1"/>
</dbReference>
<dbReference type="InterPro" id="IPR001647">
    <property type="entry name" value="HTH_TetR"/>
</dbReference>
<name>A0A6S6PCD4_9MYCO</name>
<reference evidence="4 5" key="1">
    <citation type="submission" date="2020-07" db="EMBL/GenBank/DDBJ databases">
        <title>Complete genome sequence of Mycolicibacterium litorale like strain isolated from cardiac implantable electronic device infection.</title>
        <authorList>
            <person name="Fukano H."/>
            <person name="Miyama H."/>
            <person name="Hoshino Y."/>
        </authorList>
    </citation>
    <scope>NUCLEOTIDE SEQUENCE [LARGE SCALE GENOMIC DNA]</scope>
    <source>
        <strain evidence="4 5">NIIDNTM18</strain>
    </source>
</reference>
<evidence type="ECO:0000313" key="4">
    <source>
        <dbReference type="EMBL" id="BCI56009.1"/>
    </source>
</evidence>
<feature type="DNA-binding region" description="H-T-H motif" evidence="2">
    <location>
        <begin position="33"/>
        <end position="52"/>
    </location>
</feature>
<evidence type="ECO:0000256" key="1">
    <source>
        <dbReference type="ARBA" id="ARBA00023125"/>
    </source>
</evidence>
<protein>
    <recommendedName>
        <fullName evidence="3">HTH tetR-type domain-containing protein</fullName>
    </recommendedName>
</protein>
<feature type="domain" description="HTH tetR-type" evidence="3">
    <location>
        <begin position="10"/>
        <end position="70"/>
    </location>
</feature>
<dbReference type="SUPFAM" id="SSF46689">
    <property type="entry name" value="Homeodomain-like"/>
    <property type="match status" value="1"/>
</dbReference>
<dbReference type="InterPro" id="IPR050624">
    <property type="entry name" value="HTH-type_Tx_Regulator"/>
</dbReference>
<organism evidence="4 5">
    <name type="scientific">Mycolicibacterium litorale</name>
    <dbReference type="NCBI Taxonomy" id="758802"/>
    <lineage>
        <taxon>Bacteria</taxon>
        <taxon>Bacillati</taxon>
        <taxon>Actinomycetota</taxon>
        <taxon>Actinomycetes</taxon>
        <taxon>Mycobacteriales</taxon>
        <taxon>Mycobacteriaceae</taxon>
        <taxon>Mycolicibacterium</taxon>
    </lineage>
</organism>
<dbReference type="Gene3D" id="1.10.357.10">
    <property type="entry name" value="Tetracycline Repressor, domain 2"/>
    <property type="match status" value="1"/>
</dbReference>
<proteinExistence type="predicted"/>
<sequence length="195" mass="22522">MATLREAQKQRTRELLLERGLESFATKGYQATTIDDIAAAAGTTRATFYLHFASKAQLMRQLIDDVDAILTAADDPPLTKVVELGRRDMVRDWLSRKFDQWPVIRPYMLVAHRAEATEPEVAAVLDRWFDGTVQAMRTGLDEADRFDADTRHSRCLLAFGQFEFVSRQWFRRGWQVDRDVLLDTLTDSWCHLLTR</sequence>
<dbReference type="Pfam" id="PF00440">
    <property type="entry name" value="TetR_N"/>
    <property type="match status" value="1"/>
</dbReference>
<dbReference type="RefSeq" id="WP_185293626.1">
    <property type="nucleotide sequence ID" value="NZ_AP023287.1"/>
</dbReference>
<dbReference type="PANTHER" id="PTHR43479:SF11">
    <property type="entry name" value="ACREF_ENVCD OPERON REPRESSOR-RELATED"/>
    <property type="match status" value="1"/>
</dbReference>
<dbReference type="InterPro" id="IPR009057">
    <property type="entry name" value="Homeodomain-like_sf"/>
</dbReference>
<accession>A0A6S6PCD4</accession>
<evidence type="ECO:0000259" key="3">
    <source>
        <dbReference type="PROSITE" id="PS50977"/>
    </source>
</evidence>
<dbReference type="PRINTS" id="PR00455">
    <property type="entry name" value="HTHTETR"/>
</dbReference>
<evidence type="ECO:0000256" key="2">
    <source>
        <dbReference type="PROSITE-ProRule" id="PRU00335"/>
    </source>
</evidence>
<dbReference type="Proteomes" id="UP000515734">
    <property type="component" value="Chromosome"/>
</dbReference>
<gene>
    <name evidence="4" type="ORF">NIIDNTM18_52870</name>
</gene>
<dbReference type="PANTHER" id="PTHR43479">
    <property type="entry name" value="ACREF/ENVCD OPERON REPRESSOR-RELATED"/>
    <property type="match status" value="1"/>
</dbReference>
<evidence type="ECO:0000313" key="5">
    <source>
        <dbReference type="Proteomes" id="UP000515734"/>
    </source>
</evidence>
<dbReference type="AlphaFoldDB" id="A0A6S6PCD4"/>